<evidence type="ECO:0000313" key="3">
    <source>
        <dbReference type="Proteomes" id="UP000504636"/>
    </source>
</evidence>
<feature type="region of interest" description="Disordered" evidence="1">
    <location>
        <begin position="1"/>
        <end position="20"/>
    </location>
</feature>
<proteinExistence type="predicted"/>
<accession>A0A6A6Y5Y8</accession>
<gene>
    <name evidence="2 4" type="ORF">BDZ99DRAFT_525818</name>
</gene>
<evidence type="ECO:0000313" key="4">
    <source>
        <dbReference type="RefSeq" id="XP_033571190.1"/>
    </source>
</evidence>
<name>A0A6A6Y5Y8_9PEZI</name>
<reference evidence="4" key="3">
    <citation type="submission" date="2025-04" db="UniProtKB">
        <authorList>
            <consortium name="RefSeq"/>
        </authorList>
    </citation>
    <scope>IDENTIFICATION</scope>
    <source>
        <strain evidence="4">CBS 304.34</strain>
    </source>
</reference>
<reference evidence="2 4" key="1">
    <citation type="journal article" date="2020" name="Stud. Mycol.">
        <title>101 Dothideomycetes genomes: a test case for predicting lifestyles and emergence of pathogens.</title>
        <authorList>
            <person name="Haridas S."/>
            <person name="Albert R."/>
            <person name="Binder M."/>
            <person name="Bloem J."/>
            <person name="Labutti K."/>
            <person name="Salamov A."/>
            <person name="Andreopoulos B."/>
            <person name="Baker S."/>
            <person name="Barry K."/>
            <person name="Bills G."/>
            <person name="Bluhm B."/>
            <person name="Cannon C."/>
            <person name="Castanera R."/>
            <person name="Culley D."/>
            <person name="Daum C."/>
            <person name="Ezra D."/>
            <person name="Gonzalez J."/>
            <person name="Henrissat B."/>
            <person name="Kuo A."/>
            <person name="Liang C."/>
            <person name="Lipzen A."/>
            <person name="Lutzoni F."/>
            <person name="Magnuson J."/>
            <person name="Mondo S."/>
            <person name="Nolan M."/>
            <person name="Ohm R."/>
            <person name="Pangilinan J."/>
            <person name="Park H.-J."/>
            <person name="Ramirez L."/>
            <person name="Alfaro M."/>
            <person name="Sun H."/>
            <person name="Tritt A."/>
            <person name="Yoshinaga Y."/>
            <person name="Zwiers L.-H."/>
            <person name="Turgeon B."/>
            <person name="Goodwin S."/>
            <person name="Spatafora J."/>
            <person name="Crous P."/>
            <person name="Grigoriev I."/>
        </authorList>
    </citation>
    <scope>NUCLEOTIDE SEQUENCE</scope>
    <source>
        <strain evidence="2 4">CBS 304.34</strain>
    </source>
</reference>
<evidence type="ECO:0000256" key="1">
    <source>
        <dbReference type="SAM" id="MobiDB-lite"/>
    </source>
</evidence>
<dbReference type="RefSeq" id="XP_033571190.1">
    <property type="nucleotide sequence ID" value="XM_033726051.1"/>
</dbReference>
<dbReference type="Proteomes" id="UP000504636">
    <property type="component" value="Unplaced"/>
</dbReference>
<feature type="region of interest" description="Disordered" evidence="1">
    <location>
        <begin position="33"/>
        <end position="77"/>
    </location>
</feature>
<keyword evidence="3" id="KW-1185">Reference proteome</keyword>
<feature type="compositionally biased region" description="Basic and acidic residues" evidence="1">
    <location>
        <begin position="45"/>
        <end position="62"/>
    </location>
</feature>
<evidence type="ECO:0000313" key="2">
    <source>
        <dbReference type="EMBL" id="KAF2804226.1"/>
    </source>
</evidence>
<feature type="compositionally biased region" description="Basic residues" evidence="1">
    <location>
        <begin position="1"/>
        <end position="11"/>
    </location>
</feature>
<feature type="region of interest" description="Disordered" evidence="1">
    <location>
        <begin position="125"/>
        <end position="151"/>
    </location>
</feature>
<sequence length="334" mass="36688">MEAKGTKTRSQTKREAEEKEKIDAAAALLKLQEEDARARQAQLEQQEHDRRAFEAAQARRGDSVSSQATIDDPNVPASFREGRAEGVYWYVSSITPAGSQQGVAPQYPPGDGLGGAGSRVPLFSSQGGPPVHGGYGGTYHPSGSGNNRSFPPGLADFANPAIPIGGVIQCGNLTVQRHRRCTWSPHDNTVPYAHILDGSDVRCTTVTSRNIPNPRRQASLPGAFQIRKQRLGGGRTRNRLSCERNVLHPTLHRLFLSKSVLQGSKRRMHCESLSSIYVWHGNTLHVRKGELHLKSDEAMYVADSLLNSESNFDLQAVGVFKWLEKREGVFRSTN</sequence>
<reference evidence="4" key="2">
    <citation type="submission" date="2020-04" db="EMBL/GenBank/DDBJ databases">
        <authorList>
            <consortium name="NCBI Genome Project"/>
        </authorList>
    </citation>
    <scope>NUCLEOTIDE SEQUENCE</scope>
    <source>
        <strain evidence="4">CBS 304.34</strain>
    </source>
</reference>
<organism evidence="2">
    <name type="scientific">Mytilinidion resinicola</name>
    <dbReference type="NCBI Taxonomy" id="574789"/>
    <lineage>
        <taxon>Eukaryota</taxon>
        <taxon>Fungi</taxon>
        <taxon>Dikarya</taxon>
        <taxon>Ascomycota</taxon>
        <taxon>Pezizomycotina</taxon>
        <taxon>Dothideomycetes</taxon>
        <taxon>Pleosporomycetidae</taxon>
        <taxon>Mytilinidiales</taxon>
        <taxon>Mytilinidiaceae</taxon>
        <taxon>Mytilinidion</taxon>
    </lineage>
</organism>
<dbReference type="AlphaFoldDB" id="A0A6A6Y5Y8"/>
<protein>
    <submittedName>
        <fullName evidence="2 4">Uncharacterized protein</fullName>
    </submittedName>
</protein>
<dbReference type="EMBL" id="MU003714">
    <property type="protein sequence ID" value="KAF2804226.1"/>
    <property type="molecule type" value="Genomic_DNA"/>
</dbReference>
<dbReference type="GeneID" id="54466944"/>
<dbReference type="CDD" id="cd22249">
    <property type="entry name" value="UDM1_RNF168_RNF169-like"/>
    <property type="match status" value="1"/>
</dbReference>